<dbReference type="Proteomes" id="UP000294114">
    <property type="component" value="Unassembled WGS sequence"/>
</dbReference>
<feature type="transmembrane region" description="Helical" evidence="1">
    <location>
        <begin position="20"/>
        <end position="41"/>
    </location>
</feature>
<feature type="transmembrane region" description="Helical" evidence="1">
    <location>
        <begin position="205"/>
        <end position="223"/>
    </location>
</feature>
<dbReference type="Pfam" id="PF07077">
    <property type="entry name" value="DUF1345"/>
    <property type="match status" value="1"/>
</dbReference>
<evidence type="ECO:0000313" key="2">
    <source>
        <dbReference type="EMBL" id="RZU76691.1"/>
    </source>
</evidence>
<keyword evidence="1" id="KW-1133">Transmembrane helix</keyword>
<dbReference type="InterPro" id="IPR009781">
    <property type="entry name" value="DUF1345"/>
</dbReference>
<accession>A0A4Q8BGV7</accession>
<dbReference type="AlphaFoldDB" id="A0A4Q8BGV7"/>
<dbReference type="RefSeq" id="WP_165440079.1">
    <property type="nucleotide sequence ID" value="NZ_SHLD01000001.1"/>
</dbReference>
<organism evidence="2 3">
    <name type="scientific">Micromonospora kangleipakensis</name>
    <dbReference type="NCBI Taxonomy" id="1077942"/>
    <lineage>
        <taxon>Bacteria</taxon>
        <taxon>Bacillati</taxon>
        <taxon>Actinomycetota</taxon>
        <taxon>Actinomycetes</taxon>
        <taxon>Micromonosporales</taxon>
        <taxon>Micromonosporaceae</taxon>
        <taxon>Micromonospora</taxon>
    </lineage>
</organism>
<reference evidence="2 3" key="1">
    <citation type="submission" date="2019-02" db="EMBL/GenBank/DDBJ databases">
        <title>Sequencing the genomes of 1000 actinobacteria strains.</title>
        <authorList>
            <person name="Klenk H.-P."/>
        </authorList>
    </citation>
    <scope>NUCLEOTIDE SEQUENCE [LARGE SCALE GENOMIC DNA]</scope>
    <source>
        <strain evidence="2 3">DSM 45612</strain>
    </source>
</reference>
<evidence type="ECO:0000313" key="3">
    <source>
        <dbReference type="Proteomes" id="UP000294114"/>
    </source>
</evidence>
<feature type="transmembrane region" description="Helical" evidence="1">
    <location>
        <begin position="120"/>
        <end position="141"/>
    </location>
</feature>
<keyword evidence="1" id="KW-0812">Transmembrane</keyword>
<dbReference type="EMBL" id="SHLD01000001">
    <property type="protein sequence ID" value="RZU76691.1"/>
    <property type="molecule type" value="Genomic_DNA"/>
</dbReference>
<keyword evidence="3" id="KW-1185">Reference proteome</keyword>
<protein>
    <submittedName>
        <fullName evidence="2">Putative membrane protein</fullName>
    </submittedName>
</protein>
<keyword evidence="1" id="KW-0472">Membrane</keyword>
<sequence>MTRIPPQTLYHRCLGWHAPALRRAVIVASIGLIVALALLPFMTWELAAVGGWDAAALAFLLTIWPVIIGADSSHTEMLAMREDETRGTAAVLLVGAGVTSLLGVGFALSLAGRQSGSMPVLLVGVAILTVLLSWTVVNTVFTLRYADLQFRSTTGGIGFGGQSVQGRPTYRDLAYVAFTIGMTYQVSDTVISDPRIRGSVLSHAVLSYVFGVVIVAGSVNLIADLAR</sequence>
<gene>
    <name evidence="2" type="ORF">EV384_5361</name>
</gene>
<feature type="transmembrane region" description="Helical" evidence="1">
    <location>
        <begin position="47"/>
        <end position="68"/>
    </location>
</feature>
<name>A0A4Q8BGV7_9ACTN</name>
<proteinExistence type="predicted"/>
<evidence type="ECO:0000256" key="1">
    <source>
        <dbReference type="SAM" id="Phobius"/>
    </source>
</evidence>
<comment type="caution">
    <text evidence="2">The sequence shown here is derived from an EMBL/GenBank/DDBJ whole genome shotgun (WGS) entry which is preliminary data.</text>
</comment>
<feature type="transmembrane region" description="Helical" evidence="1">
    <location>
        <begin position="89"/>
        <end position="108"/>
    </location>
</feature>